<dbReference type="OrthoDB" id="19300at2759"/>
<sequence length="815" mass="92841">MSLWEKTQRLQGDALDQLRNVYTQCFPIEVRHYCAQWIEEQPWEGVDTYNNQHEKMATGLLKNLLKEVENKAKHVSPTDFVTKMKLEEAMAYLREHYGRSPLNFVQITRNMLETEKHLVELAEHPGNITDASAPSTKTGPNGPLMQQFELLQRATKTTDSDLNILQHEQESFVILYQEKYQIEEALARQAGTPSEPRLRQRKEQVDQNLSQKANSILEKRMHLAKKHLDSIQNLEKVQNVVLNEHLMSWRRNQQLSGNGVPFFNNLDQIQQWCEMLGDVILQNRQQLQRVESLRTQLPIPMEPQQDLLPSLNAKITALLSSLVTSTFIVERQPPQVMKVSNKFSCSVRLLVGNKLNVHLTPPKVAGTIISEAQANALIKGDKSAITNSAGVIVNNNGLMEYNQAAKQLVVNFRNMALKTVKRSERKKHQEAVTEEKFCLLFQSKFNVANEMTFQVWTLSLPVVVIVHGSQEAQATAVIMWDNAFAELGRVPFEVPKEVLWKALAEQLNFKFKSQIGTGLCEEHLRFLAAKLLGRKEDTMEDLSNVKVSRAKFHKENLIERKFTFWEWFYDAMKLVKDHLQDLWNNGCIHGFLAKQTAQDWLLQKAPGTFLLRFSDSILGGVTIAWIRQDSESEIREVLSIQPYTSKDFQIRSCANRIRDLAVNLEFLYPDIPRDQAFSKYYTATEPQKLTGPNDYVASDLHTTIPIIDRFGAGGGSGRSRSVTPFSIQSPHSPGESVQDPRSVMSQHSEMNAAANDMDFTDTNSPENMERWLNDESLHESLSSFEPPTDAAISQNELYNILYPGPNPGAYNLPSH</sequence>
<evidence type="ECO:0000256" key="12">
    <source>
        <dbReference type="ARBA" id="ARBA00064301"/>
    </source>
</evidence>
<dbReference type="InterPro" id="IPR013800">
    <property type="entry name" value="STAT_TF_alpha"/>
</dbReference>
<protein>
    <recommendedName>
        <fullName evidence="14">Signal transducer and activator of transcription</fullName>
    </recommendedName>
</protein>
<keyword evidence="7 14" id="KW-0805">Transcription regulation</keyword>
<dbReference type="Pfam" id="PF02864">
    <property type="entry name" value="STAT_bind"/>
    <property type="match status" value="1"/>
</dbReference>
<evidence type="ECO:0000256" key="2">
    <source>
        <dbReference type="ARBA" id="ARBA00004496"/>
    </source>
</evidence>
<dbReference type="Pfam" id="PF21354">
    <property type="entry name" value="STAT_linker"/>
    <property type="match status" value="1"/>
</dbReference>
<dbReference type="AlphaFoldDB" id="A0A1W0XE75"/>
<dbReference type="InterPro" id="IPR013801">
    <property type="entry name" value="STAT_TF_DNA-bd"/>
</dbReference>
<dbReference type="GO" id="GO:0005634">
    <property type="term" value="C:nucleus"/>
    <property type="evidence" value="ECO:0007669"/>
    <property type="project" value="UniProtKB-SubCell"/>
</dbReference>
<dbReference type="GO" id="GO:0001228">
    <property type="term" value="F:DNA-binding transcription activator activity, RNA polymerase II-specific"/>
    <property type="evidence" value="ECO:0007669"/>
    <property type="project" value="UniProtKB-ARBA"/>
</dbReference>
<feature type="region of interest" description="Disordered" evidence="15">
    <location>
        <begin position="711"/>
        <end position="745"/>
    </location>
</feature>
<dbReference type="GO" id="GO:0000977">
    <property type="term" value="F:RNA polymerase II transcription regulatory region sequence-specific DNA binding"/>
    <property type="evidence" value="ECO:0007669"/>
    <property type="project" value="UniProtKB-ARBA"/>
</dbReference>
<dbReference type="InterPro" id="IPR046994">
    <property type="entry name" value="STAT5_CC"/>
</dbReference>
<dbReference type="InterPro" id="IPR036535">
    <property type="entry name" value="STAT_N_sf"/>
</dbReference>
<dbReference type="SUPFAM" id="SSF48092">
    <property type="entry name" value="Transcription factor STAT-4 N-domain"/>
    <property type="match status" value="1"/>
</dbReference>
<dbReference type="PANTHER" id="PTHR11801">
    <property type="entry name" value="SIGNAL TRANSDUCER AND ACTIVATOR OF TRANSCRIPTION"/>
    <property type="match status" value="1"/>
</dbReference>
<comment type="subcellular location">
    <subcellularLocation>
        <location evidence="2 14">Cytoplasm</location>
    </subcellularLocation>
    <subcellularLocation>
        <location evidence="1 14">Nucleus</location>
    </subcellularLocation>
</comment>
<dbReference type="PROSITE" id="PS50001">
    <property type="entry name" value="SH2"/>
    <property type="match status" value="1"/>
</dbReference>
<keyword evidence="6 13" id="KW-0727">SH2 domain</keyword>
<comment type="caution">
    <text evidence="17">The sequence shown here is derived from an EMBL/GenBank/DDBJ whole genome shotgun (WGS) entry which is preliminary data.</text>
</comment>
<feature type="compositionally biased region" description="Polar residues" evidence="15">
    <location>
        <begin position="722"/>
        <end position="731"/>
    </location>
</feature>
<evidence type="ECO:0000256" key="4">
    <source>
        <dbReference type="ARBA" id="ARBA00022490"/>
    </source>
</evidence>
<evidence type="ECO:0000259" key="16">
    <source>
        <dbReference type="PROSITE" id="PS50001"/>
    </source>
</evidence>
<dbReference type="Proteomes" id="UP000192578">
    <property type="component" value="Unassembled WGS sequence"/>
</dbReference>
<evidence type="ECO:0000256" key="10">
    <source>
        <dbReference type="ARBA" id="ARBA00023163"/>
    </source>
</evidence>
<feature type="domain" description="SH2" evidence="16">
    <location>
        <begin position="583"/>
        <end position="696"/>
    </location>
</feature>
<evidence type="ECO:0000256" key="9">
    <source>
        <dbReference type="ARBA" id="ARBA00023159"/>
    </source>
</evidence>
<dbReference type="SUPFAM" id="SSF49417">
    <property type="entry name" value="p53-like transcription factors"/>
    <property type="match status" value="1"/>
</dbReference>
<keyword evidence="8 14" id="KW-0238">DNA-binding</keyword>
<evidence type="ECO:0000256" key="14">
    <source>
        <dbReference type="RuleBase" id="RU046415"/>
    </source>
</evidence>
<evidence type="ECO:0000256" key="3">
    <source>
        <dbReference type="ARBA" id="ARBA00005586"/>
    </source>
</evidence>
<accession>A0A1W0XE75</accession>
<dbReference type="CDD" id="cd16855">
    <property type="entry name" value="STAT5_CCD"/>
    <property type="match status" value="1"/>
</dbReference>
<comment type="similarity">
    <text evidence="3 14">Belongs to the transcription factor STAT family.</text>
</comment>
<dbReference type="Gene3D" id="2.60.40.630">
    <property type="entry name" value="STAT transcription factor, DNA-binding domain"/>
    <property type="match status" value="1"/>
</dbReference>
<dbReference type="Gene3D" id="1.20.1050.20">
    <property type="entry name" value="STAT transcription factor, all-alpha domain"/>
    <property type="match status" value="1"/>
</dbReference>
<evidence type="ECO:0000313" key="18">
    <source>
        <dbReference type="Proteomes" id="UP000192578"/>
    </source>
</evidence>
<evidence type="ECO:0000256" key="15">
    <source>
        <dbReference type="SAM" id="MobiDB-lite"/>
    </source>
</evidence>
<evidence type="ECO:0000256" key="13">
    <source>
        <dbReference type="PROSITE-ProRule" id="PRU00191"/>
    </source>
</evidence>
<dbReference type="InterPro" id="IPR001217">
    <property type="entry name" value="STAT"/>
</dbReference>
<keyword evidence="5 14" id="KW-0597">Phosphoprotein</keyword>
<dbReference type="GO" id="GO:0005737">
    <property type="term" value="C:cytoplasm"/>
    <property type="evidence" value="ECO:0007669"/>
    <property type="project" value="UniProtKB-SubCell"/>
</dbReference>
<dbReference type="InterPro" id="IPR008967">
    <property type="entry name" value="p53-like_TF_DNA-bd_sf"/>
</dbReference>
<dbReference type="Gene3D" id="1.10.532.10">
    <property type="entry name" value="STAT transcription factor, N-terminal domain"/>
    <property type="match status" value="1"/>
</dbReference>
<evidence type="ECO:0000256" key="8">
    <source>
        <dbReference type="ARBA" id="ARBA00023125"/>
    </source>
</evidence>
<dbReference type="InterPro" id="IPR048988">
    <property type="entry name" value="STAT_linker"/>
</dbReference>
<dbReference type="Pfam" id="PF02865">
    <property type="entry name" value="STAT_int"/>
    <property type="match status" value="1"/>
</dbReference>
<dbReference type="EMBL" id="MTYJ01000002">
    <property type="protein sequence ID" value="OQV25780.1"/>
    <property type="molecule type" value="Genomic_DNA"/>
</dbReference>
<gene>
    <name evidence="17" type="ORF">BV898_00706</name>
</gene>
<dbReference type="GO" id="GO:0007166">
    <property type="term" value="P:cell surface receptor signaling pathway"/>
    <property type="evidence" value="ECO:0007669"/>
    <property type="project" value="UniProtKB-ARBA"/>
</dbReference>
<proteinExistence type="inferred from homology"/>
<dbReference type="InterPro" id="IPR013799">
    <property type="entry name" value="STAT_TF_prot_interaction"/>
</dbReference>
<keyword evidence="9 14" id="KW-0010">Activator</keyword>
<evidence type="ECO:0000256" key="6">
    <source>
        <dbReference type="ARBA" id="ARBA00022999"/>
    </source>
</evidence>
<dbReference type="FunFam" id="1.10.238.10:FF:000029">
    <property type="entry name" value="Signal transducer and transcription activator 6"/>
    <property type="match status" value="1"/>
</dbReference>
<dbReference type="InterPro" id="IPR012345">
    <property type="entry name" value="STAT_TF_DNA-bd_N"/>
</dbReference>
<keyword evidence="4 14" id="KW-0963">Cytoplasm</keyword>
<dbReference type="SUPFAM" id="SSF47655">
    <property type="entry name" value="STAT"/>
    <property type="match status" value="1"/>
</dbReference>
<dbReference type="SUPFAM" id="SSF55550">
    <property type="entry name" value="SH2 domain"/>
    <property type="match status" value="1"/>
</dbReference>
<evidence type="ECO:0000256" key="7">
    <source>
        <dbReference type="ARBA" id="ARBA00023015"/>
    </source>
</evidence>
<dbReference type="FunFam" id="2.60.40.630:FF:000003">
    <property type="entry name" value="Signal transducer and transcription activator 6"/>
    <property type="match status" value="1"/>
</dbReference>
<keyword evidence="18" id="KW-1185">Reference proteome</keyword>
<dbReference type="InterPro" id="IPR015988">
    <property type="entry name" value="STAT_TF_CC"/>
</dbReference>
<dbReference type="Gene3D" id="3.30.505.10">
    <property type="entry name" value="SH2 domain"/>
    <property type="match status" value="1"/>
</dbReference>
<dbReference type="InterPro" id="IPR000980">
    <property type="entry name" value="SH2"/>
</dbReference>
<dbReference type="InterPro" id="IPR036860">
    <property type="entry name" value="SH2_dom_sf"/>
</dbReference>
<evidence type="ECO:0000256" key="1">
    <source>
        <dbReference type="ARBA" id="ARBA00004123"/>
    </source>
</evidence>
<evidence type="ECO:0000256" key="5">
    <source>
        <dbReference type="ARBA" id="ARBA00022553"/>
    </source>
</evidence>
<dbReference type="SMART" id="SM00964">
    <property type="entry name" value="STAT_int"/>
    <property type="match status" value="1"/>
</dbReference>
<evidence type="ECO:0000256" key="11">
    <source>
        <dbReference type="ARBA" id="ARBA00023242"/>
    </source>
</evidence>
<name>A0A1W0XE75_HYPEX</name>
<dbReference type="Gene3D" id="1.10.238.10">
    <property type="entry name" value="EF-hand"/>
    <property type="match status" value="1"/>
</dbReference>
<dbReference type="CDD" id="cd09919">
    <property type="entry name" value="SH2_STAT_family"/>
    <property type="match status" value="1"/>
</dbReference>
<dbReference type="Pfam" id="PF01017">
    <property type="entry name" value="STAT_alpha"/>
    <property type="match status" value="1"/>
</dbReference>
<evidence type="ECO:0000313" key="17">
    <source>
        <dbReference type="EMBL" id="OQV25780.1"/>
    </source>
</evidence>
<dbReference type="Pfam" id="PF00017">
    <property type="entry name" value="SH2"/>
    <property type="match status" value="1"/>
</dbReference>
<reference evidence="18" key="1">
    <citation type="submission" date="2017-01" db="EMBL/GenBank/DDBJ databases">
        <title>Comparative genomics of anhydrobiosis in the tardigrade Hypsibius dujardini.</title>
        <authorList>
            <person name="Yoshida Y."/>
            <person name="Koutsovoulos G."/>
            <person name="Laetsch D."/>
            <person name="Stevens L."/>
            <person name="Kumar S."/>
            <person name="Horikawa D."/>
            <person name="Ishino K."/>
            <person name="Komine S."/>
            <person name="Tomita M."/>
            <person name="Blaxter M."/>
            <person name="Arakawa K."/>
        </authorList>
    </citation>
    <scope>NUCLEOTIDE SEQUENCE [LARGE SCALE GENOMIC DNA]</scope>
    <source>
        <strain evidence="18">Z151</strain>
    </source>
</reference>
<feature type="compositionally biased region" description="Basic and acidic residues" evidence="15">
    <location>
        <begin position="196"/>
        <end position="205"/>
    </location>
</feature>
<keyword evidence="10 14" id="KW-0804">Transcription</keyword>
<comment type="subunit">
    <text evidence="12">Forms a homodimer or a heterodimer with a related family member.</text>
</comment>
<organism evidence="17 18">
    <name type="scientific">Hypsibius exemplaris</name>
    <name type="common">Freshwater tardigrade</name>
    <dbReference type="NCBI Taxonomy" id="2072580"/>
    <lineage>
        <taxon>Eukaryota</taxon>
        <taxon>Metazoa</taxon>
        <taxon>Ecdysozoa</taxon>
        <taxon>Tardigrada</taxon>
        <taxon>Eutardigrada</taxon>
        <taxon>Parachela</taxon>
        <taxon>Hypsibioidea</taxon>
        <taxon>Hypsibiidae</taxon>
        <taxon>Hypsibius</taxon>
    </lineage>
</organism>
<feature type="region of interest" description="Disordered" evidence="15">
    <location>
        <begin position="188"/>
        <end position="207"/>
    </location>
</feature>
<keyword evidence="11 14" id="KW-0539">Nucleus</keyword>